<dbReference type="CDD" id="cd00051">
    <property type="entry name" value="EFh"/>
    <property type="match status" value="2"/>
</dbReference>
<gene>
    <name evidence="7" type="ORF">JXQ802_LOCUS56391</name>
    <name evidence="6" type="ORF">PYM288_LOCUS39825</name>
</gene>
<proteinExistence type="inferred from homology"/>
<dbReference type="PRINTS" id="PR00450">
    <property type="entry name" value="RECOVERIN"/>
</dbReference>
<dbReference type="SUPFAM" id="SSF47473">
    <property type="entry name" value="EF-hand"/>
    <property type="match status" value="1"/>
</dbReference>
<comment type="caution">
    <text evidence="6">The sequence shown here is derived from an EMBL/GenBank/DDBJ whole genome shotgun (WGS) entry which is preliminary data.</text>
</comment>
<evidence type="ECO:0000256" key="3">
    <source>
        <dbReference type="ARBA" id="ARBA00022737"/>
    </source>
</evidence>
<evidence type="ECO:0000259" key="5">
    <source>
        <dbReference type="PROSITE" id="PS50222"/>
    </source>
</evidence>
<feature type="domain" description="EF-hand" evidence="5">
    <location>
        <begin position="104"/>
        <end position="139"/>
    </location>
</feature>
<keyword evidence="3" id="KW-0677">Repeat</keyword>
<feature type="domain" description="EF-hand" evidence="5">
    <location>
        <begin position="68"/>
        <end position="103"/>
    </location>
</feature>
<dbReference type="InterPro" id="IPR018247">
    <property type="entry name" value="EF_Hand_1_Ca_BS"/>
</dbReference>
<dbReference type="SMART" id="SM00054">
    <property type="entry name" value="EFh"/>
    <property type="match status" value="2"/>
</dbReference>
<keyword evidence="4" id="KW-0106">Calcium</keyword>
<evidence type="ECO:0000313" key="9">
    <source>
        <dbReference type="Proteomes" id="UP000663870"/>
    </source>
</evidence>
<evidence type="ECO:0000256" key="1">
    <source>
        <dbReference type="ARBA" id="ARBA00006049"/>
    </source>
</evidence>
<dbReference type="EMBL" id="CAJNOH010011457">
    <property type="protein sequence ID" value="CAF1524821.1"/>
    <property type="molecule type" value="Genomic_DNA"/>
</dbReference>
<dbReference type="Proteomes" id="UP000663854">
    <property type="component" value="Unassembled WGS sequence"/>
</dbReference>
<dbReference type="Pfam" id="PF13833">
    <property type="entry name" value="EF-hand_8"/>
    <property type="match status" value="1"/>
</dbReference>
<sequence>MGNKASGKGKKDPTILTDEDLTKLKLNTQYTEEEIQAWHTGFLKDCPSGKLDKKQFLNVYKKFYPEGKADKYCNFVFKAFDTDNNNWIDFTEFLYAVGVSQHGNLEEKLKMAFDIYDQNKDGQINRKDMIKIIEAMYDLANEEDRTGDKAPDKRVDLIMQRLNKDKADVILRHEFIQGCLRDELLRKILAPNTALIPGGQTSPITTTTNVPMNTITTTTTTTTINETGAAV</sequence>
<name>A0A815UXB0_9BILA</name>
<evidence type="ECO:0000256" key="4">
    <source>
        <dbReference type="ARBA" id="ARBA00022837"/>
    </source>
</evidence>
<accession>A0A815UXB0</accession>
<dbReference type="InterPro" id="IPR002048">
    <property type="entry name" value="EF_hand_dom"/>
</dbReference>
<evidence type="ECO:0000313" key="7">
    <source>
        <dbReference type="EMBL" id="CAF1663273.1"/>
    </source>
</evidence>
<evidence type="ECO:0000256" key="2">
    <source>
        <dbReference type="ARBA" id="ARBA00022723"/>
    </source>
</evidence>
<dbReference type="EMBL" id="CAJNOL010013308">
    <property type="protein sequence ID" value="CAF1663273.1"/>
    <property type="molecule type" value="Genomic_DNA"/>
</dbReference>
<dbReference type="InterPro" id="IPR011992">
    <property type="entry name" value="EF-hand-dom_pair"/>
</dbReference>
<organism evidence="6 8">
    <name type="scientific">Rotaria sordida</name>
    <dbReference type="NCBI Taxonomy" id="392033"/>
    <lineage>
        <taxon>Eukaryota</taxon>
        <taxon>Metazoa</taxon>
        <taxon>Spiralia</taxon>
        <taxon>Gnathifera</taxon>
        <taxon>Rotifera</taxon>
        <taxon>Eurotatoria</taxon>
        <taxon>Bdelloidea</taxon>
        <taxon>Philodinida</taxon>
        <taxon>Philodinidae</taxon>
        <taxon>Rotaria</taxon>
    </lineage>
</organism>
<keyword evidence="2" id="KW-0479">Metal-binding</keyword>
<evidence type="ECO:0000313" key="6">
    <source>
        <dbReference type="EMBL" id="CAF1524821.1"/>
    </source>
</evidence>
<reference evidence="6" key="1">
    <citation type="submission" date="2021-02" db="EMBL/GenBank/DDBJ databases">
        <authorList>
            <person name="Nowell W R."/>
        </authorList>
    </citation>
    <scope>NUCLEOTIDE SEQUENCE</scope>
</reference>
<dbReference type="Proteomes" id="UP000663870">
    <property type="component" value="Unassembled WGS sequence"/>
</dbReference>
<dbReference type="GO" id="GO:0005509">
    <property type="term" value="F:calcium ion binding"/>
    <property type="evidence" value="ECO:0007669"/>
    <property type="project" value="InterPro"/>
</dbReference>
<dbReference type="FunFam" id="1.10.238.10:FF:000009">
    <property type="entry name" value="Visinin-like protein 1"/>
    <property type="match status" value="1"/>
</dbReference>
<dbReference type="PROSITE" id="PS00018">
    <property type="entry name" value="EF_HAND_1"/>
    <property type="match status" value="2"/>
</dbReference>
<dbReference type="AlphaFoldDB" id="A0A815UXB0"/>
<keyword evidence="9" id="KW-1185">Reference proteome</keyword>
<evidence type="ECO:0000313" key="8">
    <source>
        <dbReference type="Proteomes" id="UP000663854"/>
    </source>
</evidence>
<dbReference type="InterPro" id="IPR028846">
    <property type="entry name" value="Recoverin"/>
</dbReference>
<comment type="similarity">
    <text evidence="1">Belongs to the recoverin family.</text>
</comment>
<dbReference type="Gene3D" id="1.10.238.10">
    <property type="entry name" value="EF-hand"/>
    <property type="match status" value="1"/>
</dbReference>
<dbReference type="PROSITE" id="PS50222">
    <property type="entry name" value="EF_HAND_2"/>
    <property type="match status" value="2"/>
</dbReference>
<dbReference type="PANTHER" id="PTHR23055">
    <property type="entry name" value="CALCIUM BINDING PROTEINS"/>
    <property type="match status" value="1"/>
</dbReference>
<dbReference type="Pfam" id="PF13499">
    <property type="entry name" value="EF-hand_7"/>
    <property type="match status" value="1"/>
</dbReference>
<protein>
    <recommendedName>
        <fullName evidence="5">EF-hand domain-containing protein</fullName>
    </recommendedName>
</protein>
<dbReference type="PANTHER" id="PTHR23055:SF69">
    <property type="entry name" value="NEURONAL CALCIUM SENSOR 2"/>
    <property type="match status" value="1"/>
</dbReference>